<name>A0AAW9JTT9_CARML</name>
<comment type="caution">
    <text evidence="1">The sequence shown here is derived from an EMBL/GenBank/DDBJ whole genome shotgun (WGS) entry which is preliminary data.</text>
</comment>
<dbReference type="Proteomes" id="UP001290462">
    <property type="component" value="Unassembled WGS sequence"/>
</dbReference>
<organism evidence="1 2">
    <name type="scientific">Carnobacterium maltaromaticum</name>
    <name type="common">Carnobacterium piscicola</name>
    <dbReference type="NCBI Taxonomy" id="2751"/>
    <lineage>
        <taxon>Bacteria</taxon>
        <taxon>Bacillati</taxon>
        <taxon>Bacillota</taxon>
        <taxon>Bacilli</taxon>
        <taxon>Lactobacillales</taxon>
        <taxon>Carnobacteriaceae</taxon>
        <taxon>Carnobacterium</taxon>
    </lineage>
</organism>
<dbReference type="AlphaFoldDB" id="A0AAW9JTT9"/>
<sequence length="153" mass="17755">MTDLNYLWKIKIEELPFGAEGAVLEAMHDYPKGKTILLPPADWNGDSEEEFFFDPIGFKHKLIALFHHYAAQATTIMEANLTFQERANQIIKLDATLYTILYYYLNQEHDASTLDSSDIERLILMSTDLYFKPTTSTKNDWLNQLNQAKFLKL</sequence>
<dbReference type="GeneID" id="83605917"/>
<gene>
    <name evidence="1" type="ORF">RAK27_05100</name>
</gene>
<proteinExistence type="predicted"/>
<evidence type="ECO:0000313" key="2">
    <source>
        <dbReference type="Proteomes" id="UP001290462"/>
    </source>
</evidence>
<evidence type="ECO:0000313" key="1">
    <source>
        <dbReference type="EMBL" id="MDZ5758029.1"/>
    </source>
</evidence>
<protein>
    <submittedName>
        <fullName evidence="1">Uncharacterized protein</fullName>
    </submittedName>
</protein>
<dbReference type="EMBL" id="JAVBVO010000003">
    <property type="protein sequence ID" value="MDZ5758029.1"/>
    <property type="molecule type" value="Genomic_DNA"/>
</dbReference>
<accession>A0AAW9JTT9</accession>
<reference evidence="1" key="1">
    <citation type="submission" date="2023-08" db="EMBL/GenBank/DDBJ databases">
        <title>Genomic characterization of piscicolin 126 produced by Carnobacterium maltaromaticum CM22 strain isolated from salmon (Salmo salar).</title>
        <authorList>
            <person name="Gonzalez-Gragera E."/>
            <person name="Garcia-Lopez J.D."/>
            <person name="Teso-Perez C."/>
            <person name="Gimenez-Hernandez I."/>
            <person name="Peralta-Sanchez J.M."/>
            <person name="Valdivia E."/>
            <person name="Montalban-Lopez M."/>
            <person name="Martin-Platero A.M."/>
            <person name="Banos A."/>
            <person name="Martinez-Bueno M."/>
        </authorList>
    </citation>
    <scope>NUCLEOTIDE SEQUENCE</scope>
    <source>
        <strain evidence="1">CM22</strain>
    </source>
</reference>
<dbReference type="RefSeq" id="WP_015076483.1">
    <property type="nucleotide sequence ID" value="NZ_BJOJ01000019.1"/>
</dbReference>